<keyword evidence="1" id="KW-0032">Aminotransferase</keyword>
<comment type="caution">
    <text evidence="1">The sequence shown here is derived from an EMBL/GenBank/DDBJ whole genome shotgun (WGS) entry which is preliminary data.</text>
</comment>
<name>A0A430RLU9_THESC</name>
<dbReference type="GO" id="GO:0008483">
    <property type="term" value="F:transaminase activity"/>
    <property type="evidence" value="ECO:0007669"/>
    <property type="project" value="UniProtKB-KW"/>
</dbReference>
<protein>
    <submittedName>
        <fullName evidence="1">Aminotransferase class V</fullName>
    </submittedName>
</protein>
<organism evidence="1 2">
    <name type="scientific">Thermus scotoductus</name>
    <dbReference type="NCBI Taxonomy" id="37636"/>
    <lineage>
        <taxon>Bacteria</taxon>
        <taxon>Thermotogati</taxon>
        <taxon>Deinococcota</taxon>
        <taxon>Deinococci</taxon>
        <taxon>Thermales</taxon>
        <taxon>Thermaceae</taxon>
        <taxon>Thermus</taxon>
    </lineage>
</organism>
<keyword evidence="1" id="KW-0808">Transferase</keyword>
<dbReference type="InterPro" id="IPR015422">
    <property type="entry name" value="PyrdxlP-dep_Trfase_small"/>
</dbReference>
<proteinExistence type="predicted"/>
<sequence length="45" mass="4840">QRVAVAGGIGPTRGQVLRLGLMGEGARREAYQEFLETLDRVLALA</sequence>
<reference evidence="1 2" key="1">
    <citation type="journal article" date="2019" name="Extremophiles">
        <title>Biogeography of thermophiles and predominance of Thermus scotoductus in domestic water heaters.</title>
        <authorList>
            <person name="Wilpiszeski R.L."/>
            <person name="Zhang Z."/>
            <person name="House C.H."/>
        </authorList>
    </citation>
    <scope>NUCLEOTIDE SEQUENCE [LARGE SCALE GENOMIC DNA]</scope>
    <source>
        <strain evidence="1 2">28_S28</strain>
    </source>
</reference>
<evidence type="ECO:0000313" key="1">
    <source>
        <dbReference type="EMBL" id="RTH18408.1"/>
    </source>
</evidence>
<feature type="non-terminal residue" evidence="1">
    <location>
        <position position="1"/>
    </location>
</feature>
<gene>
    <name evidence="1" type="ORF">CSW41_05980</name>
</gene>
<dbReference type="EMBL" id="PELV01000172">
    <property type="protein sequence ID" value="RTH18408.1"/>
    <property type="molecule type" value="Genomic_DNA"/>
</dbReference>
<dbReference type="Gene3D" id="3.90.1150.10">
    <property type="entry name" value="Aspartate Aminotransferase, domain 1"/>
    <property type="match status" value="1"/>
</dbReference>
<dbReference type="AlphaFoldDB" id="A0A430RLU9"/>
<dbReference type="Proteomes" id="UP000287439">
    <property type="component" value="Unassembled WGS sequence"/>
</dbReference>
<evidence type="ECO:0000313" key="2">
    <source>
        <dbReference type="Proteomes" id="UP000287439"/>
    </source>
</evidence>
<accession>A0A430RLU9</accession>